<accession>A0AAN8WET2</accession>
<protein>
    <recommendedName>
        <fullName evidence="9">tRNA (uracil-O(2)-)-methyltransferase</fullName>
        <ecNumber evidence="9">2.1.1.211</ecNumber>
    </recommendedName>
</protein>
<dbReference type="Proteomes" id="UP001381693">
    <property type="component" value="Unassembled WGS sequence"/>
</dbReference>
<name>A0AAN8WET2_HALRR</name>
<dbReference type="EC" id="2.1.1.211" evidence="9"/>
<feature type="non-terminal residue" evidence="10">
    <location>
        <position position="310"/>
    </location>
</feature>
<dbReference type="EMBL" id="JAXCGZ010021849">
    <property type="protein sequence ID" value="KAK7041982.1"/>
    <property type="molecule type" value="Genomic_DNA"/>
</dbReference>
<evidence type="ECO:0000256" key="7">
    <source>
        <dbReference type="ARBA" id="ARBA00022694"/>
    </source>
</evidence>
<keyword evidence="7 9" id="KW-0819">tRNA processing</keyword>
<dbReference type="InterPro" id="IPR011671">
    <property type="entry name" value="tRNA_uracil_MeTrfase"/>
</dbReference>
<keyword evidence="4 9" id="KW-0489">Methyltransferase</keyword>
<evidence type="ECO:0000256" key="5">
    <source>
        <dbReference type="ARBA" id="ARBA00022679"/>
    </source>
</evidence>
<evidence type="ECO:0000256" key="1">
    <source>
        <dbReference type="ARBA" id="ARBA00004496"/>
    </source>
</evidence>
<dbReference type="AlphaFoldDB" id="A0AAN8WET2"/>
<evidence type="ECO:0000256" key="3">
    <source>
        <dbReference type="ARBA" id="ARBA00022490"/>
    </source>
</evidence>
<gene>
    <name evidence="10" type="primary">TRMT44</name>
    <name evidence="10" type="ORF">SK128_012415</name>
</gene>
<comment type="subcellular location">
    <subcellularLocation>
        <location evidence="1 9">Cytoplasm</location>
    </subcellularLocation>
</comment>
<evidence type="ECO:0000313" key="10">
    <source>
        <dbReference type="EMBL" id="KAK7041982.1"/>
    </source>
</evidence>
<sequence length="310" mass="35446">MRGQHVTTEGVVEPSDKNLFPEYDWLIGNHSDELTPWLPVIAAKSKYSTSFFVIPCCAHDFDCKYKRRDAGISQYADYISYIKEIGEVCGFQMWEDKLRIPSTKRVCLIGQERMHNEYETSHILTNIDNFVRNRNEVNAKLSLNGESKDGFSPEDFHHTRDDGALWSSNFKARDRLQPVRNCTWLTEDTKRDIINTVVNILLEKKHIVEVETGCLPYVVWDQGGRMNLGTLAKRLGQQQLSALKKECGGLQTLLRNHKNIFSIANGDVGLQAALMESSILFSLLRRAKWSPHRNLAKRIVSSRGRGHLLL</sequence>
<comment type="similarity">
    <text evidence="2 9">Belongs to the TRM44 family.</text>
</comment>
<evidence type="ECO:0000256" key="6">
    <source>
        <dbReference type="ARBA" id="ARBA00022691"/>
    </source>
</evidence>
<dbReference type="PANTHER" id="PTHR21210:SF0">
    <property type="entry name" value="TRNA (URACIL-O(2)-)-METHYLTRANSFERASE-RELATED"/>
    <property type="match status" value="1"/>
</dbReference>
<dbReference type="GO" id="GO:0030488">
    <property type="term" value="P:tRNA methylation"/>
    <property type="evidence" value="ECO:0007669"/>
    <property type="project" value="UniProtKB-UniRule"/>
</dbReference>
<reference evidence="10 11" key="1">
    <citation type="submission" date="2023-11" db="EMBL/GenBank/DDBJ databases">
        <title>Halocaridina rubra genome assembly.</title>
        <authorList>
            <person name="Smith C."/>
        </authorList>
    </citation>
    <scope>NUCLEOTIDE SEQUENCE [LARGE SCALE GENOMIC DNA]</scope>
    <source>
        <strain evidence="10">EP-1</strain>
        <tissue evidence="10">Whole</tissue>
    </source>
</reference>
<evidence type="ECO:0000256" key="4">
    <source>
        <dbReference type="ARBA" id="ARBA00022603"/>
    </source>
</evidence>
<dbReference type="PANTHER" id="PTHR21210">
    <property type="entry name" value="TRNA (URACIL-O(2)-)-METHYLTRANSFERASE-RELATED"/>
    <property type="match status" value="1"/>
</dbReference>
<comment type="catalytic activity">
    <reaction evidence="8 9">
        <text>uridine(44) in tRNA(Ser) + S-adenosyl-L-methionine = 2'-O-methyluridine(44) in tRNA(Ser) + S-adenosyl-L-homocysteine + H(+)</text>
        <dbReference type="Rhea" id="RHEA:43100"/>
        <dbReference type="Rhea" id="RHEA-COMP:10339"/>
        <dbReference type="Rhea" id="RHEA-COMP:10340"/>
        <dbReference type="ChEBI" id="CHEBI:15378"/>
        <dbReference type="ChEBI" id="CHEBI:57856"/>
        <dbReference type="ChEBI" id="CHEBI:59789"/>
        <dbReference type="ChEBI" id="CHEBI:65315"/>
        <dbReference type="ChEBI" id="CHEBI:74478"/>
        <dbReference type="EC" id="2.1.1.211"/>
    </reaction>
</comment>
<evidence type="ECO:0000256" key="2">
    <source>
        <dbReference type="ARBA" id="ARBA00009056"/>
    </source>
</evidence>
<evidence type="ECO:0000256" key="8">
    <source>
        <dbReference type="ARBA" id="ARBA00047957"/>
    </source>
</evidence>
<keyword evidence="5 9" id="KW-0808">Transferase</keyword>
<keyword evidence="6 9" id="KW-0949">S-adenosyl-L-methionine</keyword>
<dbReference type="GO" id="GO:0005737">
    <property type="term" value="C:cytoplasm"/>
    <property type="evidence" value="ECO:0007669"/>
    <property type="project" value="UniProtKB-SubCell"/>
</dbReference>
<dbReference type="GO" id="GO:0141101">
    <property type="term" value="F:tRNA(Ser) (uridine(44)-2'-O-)-methyltransferase activity"/>
    <property type="evidence" value="ECO:0007669"/>
    <property type="project" value="UniProtKB-EC"/>
</dbReference>
<proteinExistence type="inferred from homology"/>
<comment type="function">
    <text evidence="9">Adenosyl-L-methionine (AdoMet)-dependent tRNA (uracil-O(2)-)-methyltransferase.</text>
</comment>
<keyword evidence="3 9" id="KW-0963">Cytoplasm</keyword>
<evidence type="ECO:0000313" key="11">
    <source>
        <dbReference type="Proteomes" id="UP001381693"/>
    </source>
</evidence>
<keyword evidence="11" id="KW-1185">Reference proteome</keyword>
<evidence type="ECO:0000256" key="9">
    <source>
        <dbReference type="RuleBase" id="RU368004"/>
    </source>
</evidence>
<organism evidence="10 11">
    <name type="scientific">Halocaridina rubra</name>
    <name type="common">Hawaiian red shrimp</name>
    <dbReference type="NCBI Taxonomy" id="373956"/>
    <lineage>
        <taxon>Eukaryota</taxon>
        <taxon>Metazoa</taxon>
        <taxon>Ecdysozoa</taxon>
        <taxon>Arthropoda</taxon>
        <taxon>Crustacea</taxon>
        <taxon>Multicrustacea</taxon>
        <taxon>Malacostraca</taxon>
        <taxon>Eumalacostraca</taxon>
        <taxon>Eucarida</taxon>
        <taxon>Decapoda</taxon>
        <taxon>Pleocyemata</taxon>
        <taxon>Caridea</taxon>
        <taxon>Atyoidea</taxon>
        <taxon>Atyidae</taxon>
        <taxon>Halocaridina</taxon>
    </lineage>
</organism>
<comment type="caution">
    <text evidence="10">The sequence shown here is derived from an EMBL/GenBank/DDBJ whole genome shotgun (WGS) entry which is preliminary data.</text>
</comment>